<feature type="domain" description="Acyl-coenzyme A oxidase N-terminal" evidence="15">
    <location>
        <begin position="131"/>
        <end position="152"/>
    </location>
</feature>
<dbReference type="GO" id="GO:0001676">
    <property type="term" value="P:long-chain fatty acid metabolic process"/>
    <property type="evidence" value="ECO:0007669"/>
    <property type="project" value="TreeGrafter"/>
</dbReference>
<evidence type="ECO:0000259" key="13">
    <source>
        <dbReference type="Pfam" id="PF01756"/>
    </source>
</evidence>
<dbReference type="SUPFAM" id="SSF47203">
    <property type="entry name" value="Acyl-CoA dehydrogenase C-terminal domain-like"/>
    <property type="match status" value="3"/>
</dbReference>
<keyword evidence="4 10" id="KW-0285">Flavoprotein</keyword>
<dbReference type="FunFam" id="1.20.140.10:FF:000013">
    <property type="entry name" value="Acyl-coenzyme A oxidase"/>
    <property type="match status" value="1"/>
</dbReference>
<reference evidence="17" key="1">
    <citation type="submission" date="2022-11" db="EMBL/GenBank/DDBJ databases">
        <authorList>
            <person name="Hyden B.L."/>
            <person name="Feng K."/>
            <person name="Yates T."/>
            <person name="Jawdy S."/>
            <person name="Smart L.B."/>
            <person name="Muchero W."/>
        </authorList>
    </citation>
    <scope>NUCLEOTIDE SEQUENCE</scope>
    <source>
        <tissue evidence="17">Shoot tip</tissue>
    </source>
</reference>
<dbReference type="InterPro" id="IPR006091">
    <property type="entry name" value="Acyl-CoA_Oxase/DH_mid-dom"/>
</dbReference>
<feature type="domain" description="Acyl-CoA oxidase C-alpha1" evidence="16">
    <location>
        <begin position="298"/>
        <end position="458"/>
    </location>
</feature>
<dbReference type="GO" id="GO:0033540">
    <property type="term" value="P:fatty acid beta-oxidation using acyl-CoA oxidase"/>
    <property type="evidence" value="ECO:0007669"/>
    <property type="project" value="TreeGrafter"/>
</dbReference>
<evidence type="ECO:0000256" key="1">
    <source>
        <dbReference type="ARBA" id="ARBA00001974"/>
    </source>
</evidence>
<evidence type="ECO:0000256" key="9">
    <source>
        <dbReference type="ARBA" id="ARBA00023140"/>
    </source>
</evidence>
<dbReference type="InterPro" id="IPR036250">
    <property type="entry name" value="AcylCo_DH-like_C"/>
</dbReference>
<evidence type="ECO:0000259" key="14">
    <source>
        <dbReference type="Pfam" id="PF02770"/>
    </source>
</evidence>
<evidence type="ECO:0000313" key="18">
    <source>
        <dbReference type="Proteomes" id="UP001151532"/>
    </source>
</evidence>
<reference evidence="17" key="2">
    <citation type="journal article" date="2023" name="Int. J. Mol. Sci.">
        <title>De Novo Assembly and Annotation of 11 Diverse Shrub Willow (Salix) Genomes Reveals Novel Gene Organization in Sex-Linked Regions.</title>
        <authorList>
            <person name="Hyden B."/>
            <person name="Feng K."/>
            <person name="Yates T.B."/>
            <person name="Jawdy S."/>
            <person name="Cereghino C."/>
            <person name="Smart L.B."/>
            <person name="Muchero W."/>
        </authorList>
    </citation>
    <scope>NUCLEOTIDE SEQUENCE</scope>
    <source>
        <tissue evidence="17">Shoot tip</tissue>
    </source>
</reference>
<evidence type="ECO:0000256" key="2">
    <source>
        <dbReference type="ARBA" id="ARBA00004275"/>
    </source>
</evidence>
<evidence type="ECO:0000256" key="8">
    <source>
        <dbReference type="ARBA" id="ARBA00023098"/>
    </source>
</evidence>
<evidence type="ECO:0000259" key="15">
    <source>
        <dbReference type="Pfam" id="PF14749"/>
    </source>
</evidence>
<dbReference type="PIRSF" id="PIRSF000168">
    <property type="entry name" value="Acyl-CoA_oxidase"/>
    <property type="match status" value="1"/>
</dbReference>
<dbReference type="PANTHER" id="PTHR10909">
    <property type="entry name" value="ELECTRON TRANSPORT OXIDOREDUCTASE"/>
    <property type="match status" value="1"/>
</dbReference>
<evidence type="ECO:0000313" key="17">
    <source>
        <dbReference type="EMBL" id="KAJ6706125.1"/>
    </source>
</evidence>
<dbReference type="Gene3D" id="1.10.540.10">
    <property type="entry name" value="Acyl-CoA dehydrogenase/oxidase, N-terminal domain"/>
    <property type="match status" value="1"/>
</dbReference>
<comment type="subcellular location">
    <subcellularLocation>
        <location evidence="2">Peroxisome</location>
    </subcellularLocation>
</comment>
<dbReference type="EMBL" id="JAPFFK010000016">
    <property type="protein sequence ID" value="KAJ6706125.1"/>
    <property type="molecule type" value="Genomic_DNA"/>
</dbReference>
<name>A0A9Q0TA42_SALPP</name>
<gene>
    <name evidence="17" type="ORF">OIU79_010718</name>
</gene>
<dbReference type="GO" id="GO:0005504">
    <property type="term" value="F:fatty acid binding"/>
    <property type="evidence" value="ECO:0007669"/>
    <property type="project" value="TreeGrafter"/>
</dbReference>
<evidence type="ECO:0000256" key="4">
    <source>
        <dbReference type="ARBA" id="ARBA00022630"/>
    </source>
</evidence>
<dbReference type="Gene3D" id="2.40.110.10">
    <property type="entry name" value="Butyryl-CoA Dehydrogenase, subunit A, domain 2"/>
    <property type="match status" value="1"/>
</dbReference>
<dbReference type="InterPro" id="IPR002655">
    <property type="entry name" value="Acyl-CoA_oxidase_C"/>
</dbReference>
<evidence type="ECO:0000256" key="3">
    <source>
        <dbReference type="ARBA" id="ARBA00006288"/>
    </source>
</evidence>
<protein>
    <recommendedName>
        <fullName evidence="10">Acyl-coenzyme A oxidase</fullName>
    </recommendedName>
</protein>
<feature type="binding site" evidence="12">
    <location>
        <position position="158"/>
    </location>
    <ligand>
        <name>FAD</name>
        <dbReference type="ChEBI" id="CHEBI:57692"/>
    </ligand>
</feature>
<dbReference type="Pfam" id="PF14749">
    <property type="entry name" value="Acyl-CoA_ox_N"/>
    <property type="match status" value="2"/>
</dbReference>
<dbReference type="GO" id="GO:0071949">
    <property type="term" value="F:FAD binding"/>
    <property type="evidence" value="ECO:0007669"/>
    <property type="project" value="InterPro"/>
</dbReference>
<sequence>MEGVDILPHERSKTQFDVDAMKIVWAGSRHAFEVSDRMARLVASDPAFQKDNRTRQGRKELFKNTLRKATYAWKRIVELRLTEEEAGRLRFFVDEPAFTDLHWVSSTPCFALFVCLFVSINVFVDLIFKGRGQGTEEQQQKWLPLAYKMQIIGCYAQTELGHGSNVQGLETTATFDPDKDEFIIHSPTLTSSKWWPGGLGKVATHAIVYARLITNGEEHGVHGFIVQLRSLDDHMPLPGITIGDIGMKFGNGAYNTMDNGVLTFDHFRIPRTQMLMRVLQVTREGKCVQSSVPRQLIYGTMVFVRQTIVADASSALSRAVCIATRYSAVRRQFGSQDGVETQVIDYKTQQNRLFPLLASAYAFRFVGEWLKWLYTDVTQRLQANDFSTLPEAHACTAGLKSVTTTATADAIEECRKLCGGHGYLCASGLPELFAVYVPACTYEGDNVVLLLQVARFLVKTASQLGSGKKPTGTTAYLGRVQDLMQCRCEVQTAEDWLKPSVMLEAFEARSARMCVDRAQNLSKFANPEDGFAELSADLVEVAVAHCQLIVVSKKRLVACNLEFTFFSLIHSDQEALVLTWINHEATTNEPNTYTFETISALSISGVWFIEKLQQDIPGNGVKQQLQSLCYIYALNLLHKHLGDFLSTGCITPKQASLANDQLRSLYSQIRPNAIALVDAFNYTDHYLGSVLGRYDGNVYPKLYEEAWKDPLNDSVVPDGYNEYIRPMLKQQLRNARL</sequence>
<dbReference type="SUPFAM" id="SSF56645">
    <property type="entry name" value="Acyl-CoA dehydrogenase NM domain-like"/>
    <property type="match status" value="1"/>
</dbReference>
<dbReference type="AlphaFoldDB" id="A0A9Q0TA42"/>
<keyword evidence="5 10" id="KW-0274">FAD</keyword>
<feature type="domain" description="Acyl-CoA oxidase C-terminal" evidence="13">
    <location>
        <begin position="607"/>
        <end position="729"/>
    </location>
</feature>
<evidence type="ECO:0000256" key="6">
    <source>
        <dbReference type="ARBA" id="ARBA00022832"/>
    </source>
</evidence>
<evidence type="ECO:0000256" key="11">
    <source>
        <dbReference type="PIRSR" id="PIRSR000168-1"/>
    </source>
</evidence>
<evidence type="ECO:0000256" key="5">
    <source>
        <dbReference type="ARBA" id="ARBA00022827"/>
    </source>
</evidence>
<dbReference type="Pfam" id="PF22924">
    <property type="entry name" value="ACOX_C_alpha1"/>
    <property type="match status" value="1"/>
</dbReference>
<dbReference type="GO" id="GO:0003997">
    <property type="term" value="F:acyl-CoA oxidase activity"/>
    <property type="evidence" value="ECO:0007669"/>
    <property type="project" value="InterPro"/>
</dbReference>
<dbReference type="InterPro" id="IPR037069">
    <property type="entry name" value="AcylCoA_DH/ox_N_sf"/>
</dbReference>
<dbReference type="InterPro" id="IPR009100">
    <property type="entry name" value="AcylCoA_DH/oxidase_NM_dom_sf"/>
</dbReference>
<evidence type="ECO:0000256" key="12">
    <source>
        <dbReference type="PIRSR" id="PIRSR000168-2"/>
    </source>
</evidence>
<dbReference type="InterPro" id="IPR029320">
    <property type="entry name" value="Acyl-CoA_ox_N"/>
</dbReference>
<comment type="cofactor">
    <cofactor evidence="1">
        <name>FAD</name>
        <dbReference type="ChEBI" id="CHEBI:57692"/>
    </cofactor>
</comment>
<comment type="similarity">
    <text evidence="3 10">Belongs to the acyl-CoA oxidase family.</text>
</comment>
<evidence type="ECO:0000256" key="7">
    <source>
        <dbReference type="ARBA" id="ARBA00023002"/>
    </source>
</evidence>
<dbReference type="GO" id="GO:0055088">
    <property type="term" value="P:lipid homeostasis"/>
    <property type="evidence" value="ECO:0007669"/>
    <property type="project" value="TreeGrafter"/>
</dbReference>
<dbReference type="FunFam" id="2.40.110.10:FF:000075">
    <property type="entry name" value="Acyl-coenzyme A oxidase"/>
    <property type="match status" value="1"/>
</dbReference>
<evidence type="ECO:0000256" key="10">
    <source>
        <dbReference type="PIRNR" id="PIRNR000168"/>
    </source>
</evidence>
<keyword evidence="9" id="KW-0576">Peroxisome</keyword>
<dbReference type="Pfam" id="PF01756">
    <property type="entry name" value="ACOX"/>
    <property type="match status" value="1"/>
</dbReference>
<dbReference type="GO" id="GO:0005777">
    <property type="term" value="C:peroxisome"/>
    <property type="evidence" value="ECO:0007669"/>
    <property type="project" value="UniProtKB-SubCell"/>
</dbReference>
<organism evidence="17 18">
    <name type="scientific">Salix purpurea</name>
    <name type="common">Purple osier willow</name>
    <dbReference type="NCBI Taxonomy" id="77065"/>
    <lineage>
        <taxon>Eukaryota</taxon>
        <taxon>Viridiplantae</taxon>
        <taxon>Streptophyta</taxon>
        <taxon>Embryophyta</taxon>
        <taxon>Tracheophyta</taxon>
        <taxon>Spermatophyta</taxon>
        <taxon>Magnoliopsida</taxon>
        <taxon>eudicotyledons</taxon>
        <taxon>Gunneridae</taxon>
        <taxon>Pentapetalae</taxon>
        <taxon>rosids</taxon>
        <taxon>fabids</taxon>
        <taxon>Malpighiales</taxon>
        <taxon>Salicaceae</taxon>
        <taxon>Saliceae</taxon>
        <taxon>Salix</taxon>
    </lineage>
</organism>
<dbReference type="Gene3D" id="1.20.140.10">
    <property type="entry name" value="Butyryl-CoA Dehydrogenase, subunit A, domain 3"/>
    <property type="match status" value="3"/>
</dbReference>
<dbReference type="InterPro" id="IPR046373">
    <property type="entry name" value="Acyl-CoA_Oxase/DH_mid-dom_sf"/>
</dbReference>
<keyword evidence="7" id="KW-0560">Oxidoreductase</keyword>
<dbReference type="FunFam" id="1.20.140.10:FF:000005">
    <property type="entry name" value="Acyl-coenzyme A oxidase"/>
    <property type="match status" value="1"/>
</dbReference>
<dbReference type="InterPro" id="IPR055060">
    <property type="entry name" value="ACOX_C_alpha1"/>
</dbReference>
<feature type="active site" description="Proton acceptor" evidence="11">
    <location>
        <position position="443"/>
    </location>
</feature>
<dbReference type="FunFam" id="1.10.540.10:FF:000015">
    <property type="entry name" value="Acyl-coenzyme A oxidase"/>
    <property type="match status" value="1"/>
</dbReference>
<comment type="caution">
    <text evidence="17">The sequence shown here is derived from an EMBL/GenBank/DDBJ whole genome shotgun (WGS) entry which is preliminary data.</text>
</comment>
<proteinExistence type="inferred from homology"/>
<feature type="domain" description="Acyl-coenzyme A oxidase N-terminal" evidence="15">
    <location>
        <begin position="17"/>
        <end position="104"/>
    </location>
</feature>
<evidence type="ECO:0000259" key="16">
    <source>
        <dbReference type="Pfam" id="PF22924"/>
    </source>
</evidence>
<feature type="domain" description="Acyl-CoA oxidase/dehydrogenase middle" evidence="14">
    <location>
        <begin position="154"/>
        <end position="256"/>
    </location>
</feature>
<dbReference type="InterPro" id="IPR012258">
    <property type="entry name" value="Acyl-CoA_oxidase"/>
</dbReference>
<dbReference type="OrthoDB" id="538336at2759"/>
<accession>A0A9Q0TA42</accession>
<dbReference type="Proteomes" id="UP001151532">
    <property type="component" value="Chromosome 3"/>
</dbReference>
<feature type="binding site" evidence="12">
    <location>
        <position position="197"/>
    </location>
    <ligand>
        <name>FAD</name>
        <dbReference type="ChEBI" id="CHEBI:57692"/>
    </ligand>
</feature>
<keyword evidence="8" id="KW-0443">Lipid metabolism</keyword>
<dbReference type="PANTHER" id="PTHR10909:SF250">
    <property type="entry name" value="PEROXISOMAL ACYL-COENZYME A OXIDASE 1"/>
    <property type="match status" value="1"/>
</dbReference>
<keyword evidence="6" id="KW-0276">Fatty acid metabolism</keyword>
<dbReference type="Pfam" id="PF02770">
    <property type="entry name" value="Acyl-CoA_dh_M"/>
    <property type="match status" value="1"/>
</dbReference>
<keyword evidence="18" id="KW-1185">Reference proteome</keyword>